<dbReference type="GO" id="GO:0015689">
    <property type="term" value="P:molybdate ion transport"/>
    <property type="evidence" value="ECO:0007669"/>
    <property type="project" value="InterPro"/>
</dbReference>
<dbReference type="RefSeq" id="WP_017743656.1">
    <property type="nucleotide sequence ID" value="NZ_KQ976354.1"/>
</dbReference>
<dbReference type="PANTHER" id="PTHR30632">
    <property type="entry name" value="MOLYBDATE-BINDING PERIPLASMIC PROTEIN"/>
    <property type="match status" value="1"/>
</dbReference>
<dbReference type="Proteomes" id="UP000076925">
    <property type="component" value="Unassembled WGS sequence"/>
</dbReference>
<feature type="binding site" evidence="5">
    <location>
        <position position="182"/>
    </location>
    <ligand>
        <name>molybdate</name>
        <dbReference type="ChEBI" id="CHEBI:36264"/>
    </ligand>
</feature>
<comment type="similarity">
    <text evidence="1">Belongs to the bacterial solute-binding protein ModA family.</text>
</comment>
<dbReference type="PIRSF" id="PIRSF004846">
    <property type="entry name" value="ModA"/>
    <property type="match status" value="1"/>
</dbReference>
<evidence type="ECO:0000256" key="5">
    <source>
        <dbReference type="PIRSR" id="PIRSR004846-1"/>
    </source>
</evidence>
<organism evidence="6 7">
    <name type="scientific">Scytonema hofmannii PCC 7110</name>
    <dbReference type="NCBI Taxonomy" id="128403"/>
    <lineage>
        <taxon>Bacteria</taxon>
        <taxon>Bacillati</taxon>
        <taxon>Cyanobacteriota</taxon>
        <taxon>Cyanophyceae</taxon>
        <taxon>Nostocales</taxon>
        <taxon>Scytonemataceae</taxon>
        <taxon>Scytonema</taxon>
    </lineage>
</organism>
<dbReference type="FunFam" id="3.40.190.10:FF:000035">
    <property type="entry name" value="Molybdate ABC transporter substrate-binding protein"/>
    <property type="match status" value="1"/>
</dbReference>
<feature type="binding site" evidence="5">
    <location>
        <position position="73"/>
    </location>
    <ligand>
        <name>molybdate</name>
        <dbReference type="ChEBI" id="CHEBI:36264"/>
    </ligand>
</feature>
<evidence type="ECO:0000256" key="1">
    <source>
        <dbReference type="ARBA" id="ARBA00009175"/>
    </source>
</evidence>
<dbReference type="SUPFAM" id="SSF53850">
    <property type="entry name" value="Periplasmic binding protein-like II"/>
    <property type="match status" value="1"/>
</dbReference>
<dbReference type="Pfam" id="PF13531">
    <property type="entry name" value="SBP_bac_11"/>
    <property type="match status" value="1"/>
</dbReference>
<keyword evidence="2 5" id="KW-0500">Molybdenum</keyword>
<feature type="binding site" evidence="5">
    <location>
        <position position="200"/>
    </location>
    <ligand>
        <name>molybdate</name>
        <dbReference type="ChEBI" id="CHEBI:36264"/>
    </ligand>
</feature>
<dbReference type="EMBL" id="ANNX02000036">
    <property type="protein sequence ID" value="KYC38960.1"/>
    <property type="molecule type" value="Genomic_DNA"/>
</dbReference>
<dbReference type="PANTHER" id="PTHR30632:SF0">
    <property type="entry name" value="SULFATE-BINDING PROTEIN"/>
    <property type="match status" value="1"/>
</dbReference>
<dbReference type="Gene3D" id="3.40.190.10">
    <property type="entry name" value="Periplasmic binding protein-like II"/>
    <property type="match status" value="2"/>
</dbReference>
<feature type="binding site" evidence="5">
    <location>
        <position position="45"/>
    </location>
    <ligand>
        <name>molybdate</name>
        <dbReference type="ChEBI" id="CHEBI:36264"/>
    </ligand>
</feature>
<proteinExistence type="inferred from homology"/>
<dbReference type="InterPro" id="IPR041879">
    <property type="entry name" value="YvgL-like_PBP2"/>
</dbReference>
<evidence type="ECO:0000256" key="2">
    <source>
        <dbReference type="ARBA" id="ARBA00022505"/>
    </source>
</evidence>
<evidence type="ECO:0000313" key="7">
    <source>
        <dbReference type="Proteomes" id="UP000076925"/>
    </source>
</evidence>
<name>A0A139X2R9_9CYAN</name>
<dbReference type="NCBIfam" id="TIGR01256">
    <property type="entry name" value="modA"/>
    <property type="match status" value="1"/>
</dbReference>
<evidence type="ECO:0000256" key="3">
    <source>
        <dbReference type="ARBA" id="ARBA00022723"/>
    </source>
</evidence>
<dbReference type="GO" id="GO:0030973">
    <property type="term" value="F:molybdate ion binding"/>
    <property type="evidence" value="ECO:0007669"/>
    <property type="project" value="TreeGrafter"/>
</dbReference>
<evidence type="ECO:0000313" key="6">
    <source>
        <dbReference type="EMBL" id="KYC38960.1"/>
    </source>
</evidence>
<dbReference type="GO" id="GO:0046872">
    <property type="term" value="F:metal ion binding"/>
    <property type="evidence" value="ECO:0007669"/>
    <property type="project" value="UniProtKB-KW"/>
</dbReference>
<dbReference type="InterPro" id="IPR005950">
    <property type="entry name" value="ModA"/>
</dbReference>
<dbReference type="GO" id="GO:1901359">
    <property type="term" value="F:tungstate binding"/>
    <property type="evidence" value="ECO:0007669"/>
    <property type="project" value="UniProtKB-ARBA"/>
</dbReference>
<dbReference type="STRING" id="128403.WA1_33730"/>
<accession>A0A139X2R9</accession>
<sequence length="266" mass="28601">MKRPILVLSTAAITSGLFAVGFRLVTPTVVVAQSNTNLVVSAAASLKEPLDEIKPLYQQTQPNINISYNFGASGALQQQIEKGAPSDIYISTAKNQVDALEEKGMLVPKTRGIMANNRLVLIVPKSHSVGITSFYTLADPKVKKIAIGEPKNVPSGRYAKQVFKKLGIFEKVKPKLVYVDKVSQVLASVESGNADAGLGYATDAKVSNKVKVAVAADGKFYSPIIYPVAVLKNSSNVEAAKEFIKFLSSEQAKVVLKKYGFIVNVK</sequence>
<dbReference type="AlphaFoldDB" id="A0A139X2R9"/>
<evidence type="ECO:0000256" key="4">
    <source>
        <dbReference type="ARBA" id="ARBA00022729"/>
    </source>
</evidence>
<dbReference type="CDD" id="cd13537">
    <property type="entry name" value="PBP2_YvgL_like"/>
    <property type="match status" value="1"/>
</dbReference>
<comment type="caution">
    <text evidence="6">The sequence shown here is derived from an EMBL/GenBank/DDBJ whole genome shotgun (WGS) entry which is preliminary data.</text>
</comment>
<keyword evidence="7" id="KW-1185">Reference proteome</keyword>
<gene>
    <name evidence="6" type="ORF">WA1_33730</name>
</gene>
<protein>
    <submittedName>
        <fullName evidence="6">Molybdate ABC transporter substrate-binding protein</fullName>
    </submittedName>
</protein>
<reference evidence="6 7" key="1">
    <citation type="journal article" date="2013" name="Genome Biol. Evol.">
        <title>Genomes of Stigonematalean cyanobacteria (subsection V) and the evolution of oxygenic photosynthesis from prokaryotes to plastids.</title>
        <authorList>
            <person name="Dagan T."/>
            <person name="Roettger M."/>
            <person name="Stucken K."/>
            <person name="Landan G."/>
            <person name="Koch R."/>
            <person name="Major P."/>
            <person name="Gould S.B."/>
            <person name="Goremykin V.V."/>
            <person name="Rippka R."/>
            <person name="Tandeau de Marsac N."/>
            <person name="Gugger M."/>
            <person name="Lockhart P.J."/>
            <person name="Allen J.F."/>
            <person name="Brune I."/>
            <person name="Maus I."/>
            <person name="Puhler A."/>
            <person name="Martin W.F."/>
        </authorList>
    </citation>
    <scope>NUCLEOTIDE SEQUENCE [LARGE SCALE GENOMIC DNA]</scope>
    <source>
        <strain evidence="6 7">PCC 7110</strain>
    </source>
</reference>
<dbReference type="OrthoDB" id="9785015at2"/>
<keyword evidence="3 5" id="KW-0479">Metal-binding</keyword>
<dbReference type="InterPro" id="IPR050682">
    <property type="entry name" value="ModA/WtpA"/>
</dbReference>
<keyword evidence="4" id="KW-0732">Signal</keyword>